<dbReference type="GO" id="GO:0005829">
    <property type="term" value="C:cytosol"/>
    <property type="evidence" value="ECO:0007669"/>
    <property type="project" value="TreeGrafter"/>
</dbReference>
<sequence>EIDVRDFIQKNYTPYTGDESFLSGATERTLKLWDKVLKLYEKEKENGVLDVDTKTPSGINRYEAGYLDKDLEEIVGFQTDAPLKRAIMPNGGIRIVKNLANLMVTRLMTRLNIFITI</sequence>
<dbReference type="AlphaFoldDB" id="K1SDA7"/>
<gene>
    <name evidence="2" type="ORF">LEA_13721</name>
</gene>
<organism evidence="2">
    <name type="scientific">human gut metagenome</name>
    <dbReference type="NCBI Taxonomy" id="408170"/>
    <lineage>
        <taxon>unclassified sequences</taxon>
        <taxon>metagenomes</taxon>
        <taxon>organismal metagenomes</taxon>
    </lineage>
</organism>
<evidence type="ECO:0000259" key="1">
    <source>
        <dbReference type="PROSITE" id="PS51554"/>
    </source>
</evidence>
<feature type="non-terminal residue" evidence="2">
    <location>
        <position position="1"/>
    </location>
</feature>
<dbReference type="PROSITE" id="PS51554">
    <property type="entry name" value="PFL"/>
    <property type="match status" value="1"/>
</dbReference>
<proteinExistence type="predicted"/>
<dbReference type="PANTHER" id="PTHR30191">
    <property type="entry name" value="FORMATE ACETYLTRANSFERASE"/>
    <property type="match status" value="1"/>
</dbReference>
<name>K1SDA7_9ZZZZ</name>
<evidence type="ECO:0000313" key="2">
    <source>
        <dbReference type="EMBL" id="EKC58722.1"/>
    </source>
</evidence>
<protein>
    <submittedName>
        <fullName evidence="2">Formate acetyltransferase</fullName>
    </submittedName>
</protein>
<comment type="caution">
    <text evidence="2">The sequence shown here is derived from an EMBL/GenBank/DDBJ whole genome shotgun (WGS) entry which is preliminary data.</text>
</comment>
<dbReference type="Gene3D" id="3.20.70.20">
    <property type="match status" value="1"/>
</dbReference>
<dbReference type="InterPro" id="IPR004184">
    <property type="entry name" value="PFL_dom"/>
</dbReference>
<accession>K1SDA7</accession>
<dbReference type="PANTHER" id="PTHR30191:SF0">
    <property type="entry name" value="FORMATE ACETYLTRANSFERASE 1"/>
    <property type="match status" value="1"/>
</dbReference>
<dbReference type="InterPro" id="IPR050244">
    <property type="entry name" value="Auton_GlycylRad_Cofactor"/>
</dbReference>
<dbReference type="EMBL" id="AJWY01009314">
    <property type="protein sequence ID" value="EKC58722.1"/>
    <property type="molecule type" value="Genomic_DNA"/>
</dbReference>
<feature type="domain" description="PFL" evidence="1">
    <location>
        <begin position="1"/>
        <end position="117"/>
    </location>
</feature>
<dbReference type="GO" id="GO:0008861">
    <property type="term" value="F:formate C-acetyltransferase activity"/>
    <property type="evidence" value="ECO:0007669"/>
    <property type="project" value="TreeGrafter"/>
</dbReference>
<dbReference type="Pfam" id="PF02901">
    <property type="entry name" value="PFL-like"/>
    <property type="match status" value="1"/>
</dbReference>
<reference evidence="2" key="1">
    <citation type="journal article" date="2013" name="Environ. Microbiol.">
        <title>Microbiota from the distal guts of lean and obese adolescents exhibit partial functional redundancy besides clear differences in community structure.</title>
        <authorList>
            <person name="Ferrer M."/>
            <person name="Ruiz A."/>
            <person name="Lanza F."/>
            <person name="Haange S.B."/>
            <person name="Oberbach A."/>
            <person name="Till H."/>
            <person name="Bargiela R."/>
            <person name="Campoy C."/>
            <person name="Segura M.T."/>
            <person name="Richter M."/>
            <person name="von Bergen M."/>
            <person name="Seifert J."/>
            <person name="Suarez A."/>
        </authorList>
    </citation>
    <scope>NUCLEOTIDE SEQUENCE</scope>
</reference>
<keyword evidence="2" id="KW-0808">Transferase</keyword>
<dbReference type="SUPFAM" id="SSF51998">
    <property type="entry name" value="PFL-like glycyl radical enzymes"/>
    <property type="match status" value="1"/>
</dbReference>